<evidence type="ECO:0000313" key="4">
    <source>
        <dbReference type="EMBL" id="KAK4469693.1"/>
    </source>
</evidence>
<feature type="domain" description="Saposin B-type" evidence="3">
    <location>
        <begin position="34"/>
        <end position="116"/>
    </location>
</feature>
<reference evidence="4" key="1">
    <citation type="submission" date="2022-04" db="EMBL/GenBank/DDBJ databases">
        <authorList>
            <person name="Xu L."/>
            <person name="Lv Z."/>
        </authorList>
    </citation>
    <scope>NUCLEOTIDE SEQUENCE</scope>
    <source>
        <strain evidence="4">LV_2022a</strain>
    </source>
</reference>
<protein>
    <recommendedName>
        <fullName evidence="3">Saposin B-type domain-containing protein</fullName>
    </recommendedName>
</protein>
<dbReference type="Gene3D" id="1.10.225.10">
    <property type="entry name" value="Saposin-like"/>
    <property type="match status" value="1"/>
</dbReference>
<name>A0AAE1Z9K1_SCHME</name>
<feature type="chain" id="PRO_5042025601" description="Saposin B-type domain-containing protein" evidence="2">
    <location>
        <begin position="19"/>
        <end position="200"/>
    </location>
</feature>
<evidence type="ECO:0000256" key="2">
    <source>
        <dbReference type="SAM" id="SignalP"/>
    </source>
</evidence>
<accession>A0AAE1Z9K1</accession>
<dbReference type="PROSITE" id="PS50015">
    <property type="entry name" value="SAP_B"/>
    <property type="match status" value="1"/>
</dbReference>
<dbReference type="AlphaFoldDB" id="A0AAE1Z9K1"/>
<dbReference type="InterPro" id="IPR008138">
    <property type="entry name" value="SapB_2"/>
</dbReference>
<feature type="signal peptide" evidence="2">
    <location>
        <begin position="1"/>
        <end position="18"/>
    </location>
</feature>
<sequence>MLLVTVLFVFSIFYTNDAFKVSTNHANKNNQSNMTWECELCLSGFSFIRFLMNDSFLRDFDMFATEKICARIPRGRSKNICINFVTKYLPKILNEIGSAAKPEELCKDLEACNSTEVMLHTIKRSFNNGKQFYQLPAVNKLIGKLEAVVRYGLYQTGLLDKQSNNQSTLVCKQGILLDALLILTHNLPSVLLNLHITKGF</sequence>
<evidence type="ECO:0000256" key="1">
    <source>
        <dbReference type="ARBA" id="ARBA00023157"/>
    </source>
</evidence>
<keyword evidence="5" id="KW-1185">Reference proteome</keyword>
<dbReference type="EMBL" id="JALJAT010000005">
    <property type="protein sequence ID" value="KAK4469693.1"/>
    <property type="molecule type" value="Genomic_DNA"/>
</dbReference>
<proteinExistence type="predicted"/>
<reference evidence="4" key="2">
    <citation type="journal article" date="2023" name="Infect Dis Poverty">
        <title>Chromosome-scale genome of the human blood fluke Schistosoma mekongi and its implications for public health.</title>
        <authorList>
            <person name="Zhou M."/>
            <person name="Xu L."/>
            <person name="Xu D."/>
            <person name="Chen W."/>
            <person name="Khan J."/>
            <person name="Hu Y."/>
            <person name="Huang H."/>
            <person name="Wei H."/>
            <person name="Zhang Y."/>
            <person name="Chusongsang P."/>
            <person name="Tanasarnprasert K."/>
            <person name="Hu X."/>
            <person name="Limpanont Y."/>
            <person name="Lv Z."/>
        </authorList>
    </citation>
    <scope>NUCLEOTIDE SEQUENCE</scope>
    <source>
        <strain evidence="4">LV_2022a</strain>
    </source>
</reference>
<evidence type="ECO:0000259" key="3">
    <source>
        <dbReference type="PROSITE" id="PS50015"/>
    </source>
</evidence>
<dbReference type="SUPFAM" id="SSF47862">
    <property type="entry name" value="Saposin"/>
    <property type="match status" value="1"/>
</dbReference>
<dbReference type="SMART" id="SM00741">
    <property type="entry name" value="SapB"/>
    <property type="match status" value="1"/>
</dbReference>
<dbReference type="Pfam" id="PF03489">
    <property type="entry name" value="SapB_2"/>
    <property type="match status" value="1"/>
</dbReference>
<dbReference type="InterPro" id="IPR008139">
    <property type="entry name" value="SaposinB_dom"/>
</dbReference>
<dbReference type="InterPro" id="IPR011001">
    <property type="entry name" value="Saposin-like"/>
</dbReference>
<gene>
    <name evidence="4" type="ORF">MN116_007219</name>
</gene>
<keyword evidence="2" id="KW-0732">Signal</keyword>
<organism evidence="4 5">
    <name type="scientific">Schistosoma mekongi</name>
    <name type="common">Parasitic worm</name>
    <dbReference type="NCBI Taxonomy" id="38744"/>
    <lineage>
        <taxon>Eukaryota</taxon>
        <taxon>Metazoa</taxon>
        <taxon>Spiralia</taxon>
        <taxon>Lophotrochozoa</taxon>
        <taxon>Platyhelminthes</taxon>
        <taxon>Trematoda</taxon>
        <taxon>Digenea</taxon>
        <taxon>Strigeidida</taxon>
        <taxon>Schistosomatoidea</taxon>
        <taxon>Schistosomatidae</taxon>
        <taxon>Schistosoma</taxon>
    </lineage>
</organism>
<evidence type="ECO:0000313" key="5">
    <source>
        <dbReference type="Proteomes" id="UP001292079"/>
    </source>
</evidence>
<keyword evidence="1" id="KW-1015">Disulfide bond</keyword>
<comment type="caution">
    <text evidence="4">The sequence shown here is derived from an EMBL/GenBank/DDBJ whole genome shotgun (WGS) entry which is preliminary data.</text>
</comment>
<dbReference type="Proteomes" id="UP001292079">
    <property type="component" value="Unassembled WGS sequence"/>
</dbReference>